<proteinExistence type="predicted"/>
<organism evidence="2 3">
    <name type="scientific">Halosolutus amylolyticus</name>
    <dbReference type="NCBI Taxonomy" id="2932267"/>
    <lineage>
        <taxon>Archaea</taxon>
        <taxon>Methanobacteriati</taxon>
        <taxon>Methanobacteriota</taxon>
        <taxon>Stenosarchaea group</taxon>
        <taxon>Halobacteria</taxon>
        <taxon>Halobacteriales</taxon>
        <taxon>Natrialbaceae</taxon>
        <taxon>Halosolutus</taxon>
    </lineage>
</organism>
<dbReference type="AlphaFoldDB" id="A0ABD5PNA4"/>
<sequence>MTDTGSAADSNDLDLFATPFNIGATILTAVSLLLALAFFWAGFQGGNLLFAGPQLSLLTGTVGATICAGIAVIAWVAAVYMEPGFDK</sequence>
<dbReference type="EMBL" id="JBHSFA010000005">
    <property type="protein sequence ID" value="MFC4541963.1"/>
    <property type="molecule type" value="Genomic_DNA"/>
</dbReference>
<evidence type="ECO:0000313" key="3">
    <source>
        <dbReference type="Proteomes" id="UP001595898"/>
    </source>
</evidence>
<protein>
    <submittedName>
        <fullName evidence="2">Uncharacterized protein</fullName>
    </submittedName>
</protein>
<keyword evidence="1" id="KW-0472">Membrane</keyword>
<comment type="caution">
    <text evidence="2">The sequence shown here is derived from an EMBL/GenBank/DDBJ whole genome shotgun (WGS) entry which is preliminary data.</text>
</comment>
<keyword evidence="1" id="KW-1133">Transmembrane helix</keyword>
<keyword evidence="1" id="KW-0812">Transmembrane</keyword>
<accession>A0ABD5PNA4</accession>
<reference evidence="2 3" key="1">
    <citation type="journal article" date="2019" name="Int. J. Syst. Evol. Microbiol.">
        <title>The Global Catalogue of Microorganisms (GCM) 10K type strain sequencing project: providing services to taxonomists for standard genome sequencing and annotation.</title>
        <authorList>
            <consortium name="The Broad Institute Genomics Platform"/>
            <consortium name="The Broad Institute Genome Sequencing Center for Infectious Disease"/>
            <person name="Wu L."/>
            <person name="Ma J."/>
        </authorList>
    </citation>
    <scope>NUCLEOTIDE SEQUENCE [LARGE SCALE GENOMIC DNA]</scope>
    <source>
        <strain evidence="2 3">WLHS5</strain>
    </source>
</reference>
<dbReference type="Proteomes" id="UP001595898">
    <property type="component" value="Unassembled WGS sequence"/>
</dbReference>
<name>A0ABD5PNA4_9EURY</name>
<keyword evidence="3" id="KW-1185">Reference proteome</keyword>
<dbReference type="RefSeq" id="WP_250141372.1">
    <property type="nucleotide sequence ID" value="NZ_JALIQP010000004.1"/>
</dbReference>
<evidence type="ECO:0000313" key="2">
    <source>
        <dbReference type="EMBL" id="MFC4541963.1"/>
    </source>
</evidence>
<feature type="transmembrane region" description="Helical" evidence="1">
    <location>
        <begin position="20"/>
        <end position="43"/>
    </location>
</feature>
<feature type="transmembrane region" description="Helical" evidence="1">
    <location>
        <begin position="55"/>
        <end position="81"/>
    </location>
</feature>
<gene>
    <name evidence="2" type="ORF">ACFO5R_08495</name>
</gene>
<evidence type="ECO:0000256" key="1">
    <source>
        <dbReference type="SAM" id="Phobius"/>
    </source>
</evidence>